<dbReference type="AlphaFoldDB" id="A0A131Z5N5"/>
<dbReference type="Pfam" id="PF04568">
    <property type="entry name" value="IATP"/>
    <property type="match status" value="1"/>
</dbReference>
<dbReference type="FunFam" id="1.20.5.500:FF:000007">
    <property type="entry name" value="ATPase inhibitor, putative"/>
    <property type="match status" value="1"/>
</dbReference>
<evidence type="ECO:0000313" key="9">
    <source>
        <dbReference type="EMBL" id="JAP85431.1"/>
    </source>
</evidence>
<feature type="region of interest" description="Disordered" evidence="8">
    <location>
        <begin position="31"/>
        <end position="54"/>
    </location>
</feature>
<dbReference type="PANTHER" id="PTHR48417:SF1">
    <property type="entry name" value="ATP SYNTHASE F1 SUBUNIT EPSILON"/>
    <property type="match status" value="1"/>
</dbReference>
<feature type="coiled-coil region" evidence="7">
    <location>
        <begin position="78"/>
        <end position="115"/>
    </location>
</feature>
<evidence type="ECO:0000256" key="4">
    <source>
        <dbReference type="ARBA" id="ARBA00023054"/>
    </source>
</evidence>
<organism evidence="9">
    <name type="scientific">Rhipicephalus appendiculatus</name>
    <name type="common">Brown ear tick</name>
    <dbReference type="NCBI Taxonomy" id="34631"/>
    <lineage>
        <taxon>Eukaryota</taxon>
        <taxon>Metazoa</taxon>
        <taxon>Ecdysozoa</taxon>
        <taxon>Arthropoda</taxon>
        <taxon>Chelicerata</taxon>
        <taxon>Arachnida</taxon>
        <taxon>Acari</taxon>
        <taxon>Parasitiformes</taxon>
        <taxon>Ixodida</taxon>
        <taxon>Ixodoidea</taxon>
        <taxon>Ixodidae</taxon>
        <taxon>Rhipicephalinae</taxon>
        <taxon>Rhipicephalus</taxon>
        <taxon>Rhipicephalus</taxon>
    </lineage>
</organism>
<evidence type="ECO:0000256" key="3">
    <source>
        <dbReference type="ARBA" id="ARBA00022946"/>
    </source>
</evidence>
<protein>
    <recommendedName>
        <fullName evidence="6">ATP synthase F1 subunit epsilon</fullName>
    </recommendedName>
</protein>
<keyword evidence="5" id="KW-0496">Mitochondrion</keyword>
<dbReference type="PANTHER" id="PTHR48417">
    <property type="entry name" value="ATP SYNTHASE F1 SUBUNIT EPSILON"/>
    <property type="match status" value="1"/>
</dbReference>
<evidence type="ECO:0000256" key="8">
    <source>
        <dbReference type="SAM" id="MobiDB-lite"/>
    </source>
</evidence>
<name>A0A131Z5N5_RHIAP</name>
<accession>A0A131Z5N5</accession>
<dbReference type="EMBL" id="GEDV01003126">
    <property type="protein sequence ID" value="JAP85431.1"/>
    <property type="molecule type" value="Transcribed_RNA"/>
</dbReference>
<evidence type="ECO:0000256" key="2">
    <source>
        <dbReference type="ARBA" id="ARBA00010901"/>
    </source>
</evidence>
<comment type="similarity">
    <text evidence="2">Belongs to the ATPase inhibitor family.</text>
</comment>
<keyword evidence="4 7" id="KW-0175">Coiled coil</keyword>
<reference evidence="9" key="1">
    <citation type="journal article" date="2016" name="Ticks Tick Borne Dis.">
        <title>De novo assembly and annotation of the salivary gland transcriptome of Rhipicephalus appendiculatus male and female ticks during blood feeding.</title>
        <authorList>
            <person name="de Castro M.H."/>
            <person name="de Klerk D."/>
            <person name="Pienaar R."/>
            <person name="Latif A.A."/>
            <person name="Rees D.J."/>
            <person name="Mans B.J."/>
        </authorList>
    </citation>
    <scope>NUCLEOTIDE SEQUENCE</scope>
    <source>
        <tissue evidence="9">Salivary glands</tissue>
    </source>
</reference>
<evidence type="ECO:0000256" key="6">
    <source>
        <dbReference type="ARBA" id="ARBA00030036"/>
    </source>
</evidence>
<dbReference type="Gene3D" id="1.20.5.500">
    <property type="entry name" value="Single helix bin"/>
    <property type="match status" value="1"/>
</dbReference>
<evidence type="ECO:0000256" key="7">
    <source>
        <dbReference type="SAM" id="Coils"/>
    </source>
</evidence>
<comment type="subcellular location">
    <subcellularLocation>
        <location evidence="1">Mitochondrion</location>
    </subcellularLocation>
</comment>
<evidence type="ECO:0000256" key="5">
    <source>
        <dbReference type="ARBA" id="ARBA00023128"/>
    </source>
</evidence>
<dbReference type="GO" id="GO:0042030">
    <property type="term" value="F:ATPase inhibitor activity"/>
    <property type="evidence" value="ECO:0007669"/>
    <property type="project" value="InterPro"/>
</dbReference>
<evidence type="ECO:0000256" key="1">
    <source>
        <dbReference type="ARBA" id="ARBA00004173"/>
    </source>
</evidence>
<dbReference type="GO" id="GO:0005739">
    <property type="term" value="C:mitochondrion"/>
    <property type="evidence" value="ECO:0007669"/>
    <property type="project" value="UniProtKB-SubCell"/>
</dbReference>
<dbReference type="SUPFAM" id="SSF64602">
    <property type="entry name" value="F1 ATPase inhibitor, IF1, C-terminal domain"/>
    <property type="match status" value="1"/>
</dbReference>
<keyword evidence="3" id="KW-0809">Transit peptide</keyword>
<proteinExistence type="inferred from homology"/>
<sequence>MALQLGFRAAKNFKRLACGVSHLRLKSGLPEGWDGGAGKGGGAGGAIREAGGSFGKMERAREEEYFRRTQRGQFKMLRDHIQKEITEREQLIKALQEQINRNKKIIEELKQQHQRHQ</sequence>
<dbReference type="InterPro" id="IPR007648">
    <property type="entry name" value="ATPase_inhibitor_mt"/>
</dbReference>
<feature type="compositionally biased region" description="Gly residues" evidence="8">
    <location>
        <begin position="33"/>
        <end position="45"/>
    </location>
</feature>